<dbReference type="Gene3D" id="3.10.450.240">
    <property type="match status" value="1"/>
</dbReference>
<dbReference type="EMBL" id="FPKR01000004">
    <property type="protein sequence ID" value="SFZ74300.1"/>
    <property type="molecule type" value="Genomic_DNA"/>
</dbReference>
<organism evidence="5 6">
    <name type="scientific">Chitinimonas taiwanensis DSM 18899</name>
    <dbReference type="NCBI Taxonomy" id="1121279"/>
    <lineage>
        <taxon>Bacteria</taxon>
        <taxon>Pseudomonadati</taxon>
        <taxon>Pseudomonadota</taxon>
        <taxon>Betaproteobacteria</taxon>
        <taxon>Neisseriales</taxon>
        <taxon>Chitinibacteraceae</taxon>
        <taxon>Chitinimonas</taxon>
    </lineage>
</organism>
<keyword evidence="2" id="KW-1133">Transmembrane helix</keyword>
<evidence type="ECO:0000256" key="3">
    <source>
        <dbReference type="SAM" id="SignalP"/>
    </source>
</evidence>
<reference evidence="5 6" key="1">
    <citation type="submission" date="2016-11" db="EMBL/GenBank/DDBJ databases">
        <authorList>
            <person name="Jaros S."/>
            <person name="Januszkiewicz K."/>
            <person name="Wedrychowicz H."/>
        </authorList>
    </citation>
    <scope>NUCLEOTIDE SEQUENCE [LARGE SCALE GENOMIC DNA]</scope>
    <source>
        <strain evidence="5 6">DSM 18899</strain>
    </source>
</reference>
<keyword evidence="2" id="KW-0472">Membrane</keyword>
<dbReference type="PANTHER" id="PTHR41542">
    <property type="entry name" value="BLL5807 PROTEIN"/>
    <property type="match status" value="1"/>
</dbReference>
<dbReference type="STRING" id="1121279.SAMN02745887_01202"/>
<feature type="transmembrane region" description="Helical" evidence="2">
    <location>
        <begin position="64"/>
        <end position="81"/>
    </location>
</feature>
<evidence type="ECO:0000313" key="5">
    <source>
        <dbReference type="EMBL" id="SFZ74300.1"/>
    </source>
</evidence>
<dbReference type="PANTHER" id="PTHR41542:SF1">
    <property type="entry name" value="BLL5807 PROTEIN"/>
    <property type="match status" value="1"/>
</dbReference>
<feature type="chain" id="PRO_5013109047" evidence="3">
    <location>
        <begin position="25"/>
        <end position="283"/>
    </location>
</feature>
<dbReference type="SUPFAM" id="SSF54427">
    <property type="entry name" value="NTF2-like"/>
    <property type="match status" value="1"/>
</dbReference>
<name>A0A1K2HBV8_9NEIS</name>
<dbReference type="Pfam" id="PF04280">
    <property type="entry name" value="Tim44"/>
    <property type="match status" value="1"/>
</dbReference>
<dbReference type="OrthoDB" id="5297955at2"/>
<protein>
    <submittedName>
        <fullName evidence="5">Predicted lipid-binding transport protein, Tim44 family</fullName>
    </submittedName>
</protein>
<accession>A0A1K2HBV8</accession>
<dbReference type="AlphaFoldDB" id="A0A1K2HBV8"/>
<dbReference type="InterPro" id="IPR007379">
    <property type="entry name" value="Tim44-like_dom"/>
</dbReference>
<proteinExistence type="predicted"/>
<keyword evidence="6" id="KW-1185">Reference proteome</keyword>
<feature type="domain" description="Tim44-like" evidence="4">
    <location>
        <begin position="150"/>
        <end position="281"/>
    </location>
</feature>
<gene>
    <name evidence="5" type="ORF">SAMN02745887_01202</name>
</gene>
<dbReference type="InterPro" id="IPR032710">
    <property type="entry name" value="NTF2-like_dom_sf"/>
</dbReference>
<keyword evidence="3" id="KW-0732">Signal</keyword>
<evidence type="ECO:0000259" key="4">
    <source>
        <dbReference type="SMART" id="SM00978"/>
    </source>
</evidence>
<keyword evidence="2" id="KW-0812">Transmembrane</keyword>
<feature type="transmembrane region" description="Helical" evidence="2">
    <location>
        <begin position="93"/>
        <end position="111"/>
    </location>
</feature>
<feature type="signal peptide" evidence="3">
    <location>
        <begin position="1"/>
        <end position="24"/>
    </location>
</feature>
<feature type="compositionally biased region" description="Polar residues" evidence="1">
    <location>
        <begin position="47"/>
        <end position="56"/>
    </location>
</feature>
<dbReference type="Proteomes" id="UP000186513">
    <property type="component" value="Unassembled WGS sequence"/>
</dbReference>
<dbReference type="RefSeq" id="WP_072427735.1">
    <property type="nucleotide sequence ID" value="NZ_FPKR01000004.1"/>
</dbReference>
<evidence type="ECO:0000313" key="6">
    <source>
        <dbReference type="Proteomes" id="UP000186513"/>
    </source>
</evidence>
<evidence type="ECO:0000256" key="1">
    <source>
        <dbReference type="SAM" id="MobiDB-lite"/>
    </source>
</evidence>
<sequence>MKQILFAVFAVFFSLSFMVSEAEAKRFGGGKSSGMQRSAPQRDVTPQRPTQGQQAAPATPKRNWLGPIAGLAAGLGLAALFSHLGMGEGFANFMMIVLLAVVAFAVIAFIMRRMKPAAPRAQYAGGPAQQPMQYQGQQPYGAVNEAPAFSGGSAPVAPQFPADFDREAFVRVAKLNFVRLQAAYDSADLDDIREFTSPEMFAEIKLQIGERQGAANQTDVVQVDAEVVDYAQEGRRDIASVRFTGLVREAAEASAERFDETWHLSRNNDGRSGWVVAGIQQNG</sequence>
<feature type="region of interest" description="Disordered" evidence="1">
    <location>
        <begin position="27"/>
        <end position="61"/>
    </location>
</feature>
<evidence type="ECO:0000256" key="2">
    <source>
        <dbReference type="SAM" id="Phobius"/>
    </source>
</evidence>
<dbReference type="SMART" id="SM00978">
    <property type="entry name" value="Tim44"/>
    <property type="match status" value="1"/>
</dbReference>